<dbReference type="Proteomes" id="UP001209535">
    <property type="component" value="Unassembled WGS sequence"/>
</dbReference>
<evidence type="ECO:0000313" key="2">
    <source>
        <dbReference type="Proteomes" id="UP001209535"/>
    </source>
</evidence>
<keyword evidence="2" id="KW-1185">Reference proteome</keyword>
<dbReference type="Gene3D" id="1.10.540.10">
    <property type="entry name" value="Acyl-CoA dehydrogenase/oxidase, N-terminal domain"/>
    <property type="match status" value="1"/>
</dbReference>
<evidence type="ECO:0000313" key="1">
    <source>
        <dbReference type="EMBL" id="MCU9849401.1"/>
    </source>
</evidence>
<gene>
    <name evidence="1" type="ORF">OEZ60_15475</name>
</gene>
<name>A0ABT2X630_9RHOB</name>
<proteinExistence type="predicted"/>
<dbReference type="InterPro" id="IPR037069">
    <property type="entry name" value="AcylCoA_DH/ox_N_sf"/>
</dbReference>
<reference evidence="1 2" key="1">
    <citation type="submission" date="2022-10" db="EMBL/GenBank/DDBJ databases">
        <title>Defluviimonas sp. nov., isolated from ocean surface sediments.</title>
        <authorList>
            <person name="He W."/>
            <person name="Wang L."/>
            <person name="Zhang D.-F."/>
        </authorList>
    </citation>
    <scope>NUCLEOTIDE SEQUENCE [LARGE SCALE GENOMIC DNA]</scope>
    <source>
        <strain evidence="1 2">WL0024</strain>
    </source>
</reference>
<accession>A0ABT2X630</accession>
<organism evidence="1 2">
    <name type="scientific">Albidovulum salinarum</name>
    <dbReference type="NCBI Taxonomy" id="2984153"/>
    <lineage>
        <taxon>Bacteria</taxon>
        <taxon>Pseudomonadati</taxon>
        <taxon>Pseudomonadota</taxon>
        <taxon>Alphaproteobacteria</taxon>
        <taxon>Rhodobacterales</taxon>
        <taxon>Paracoccaceae</taxon>
        <taxon>Albidovulum</taxon>
    </lineage>
</organism>
<dbReference type="EMBL" id="JAOVQO010000015">
    <property type="protein sequence ID" value="MCU9849401.1"/>
    <property type="molecule type" value="Genomic_DNA"/>
</dbReference>
<protein>
    <submittedName>
        <fullName evidence="1">Acyl-CoA dehydrogenase</fullName>
    </submittedName>
</protein>
<comment type="caution">
    <text evidence="1">The sequence shown here is derived from an EMBL/GenBank/DDBJ whole genome shotgun (WGS) entry which is preliminary data.</text>
</comment>
<feature type="non-terminal residue" evidence="1">
    <location>
        <position position="50"/>
    </location>
</feature>
<sequence>MALKPKDAPDLSRFDWEDAFRMEDQLTEEERMLRDGARAYAAEKLQPRVI</sequence>